<gene>
    <name evidence="4" type="ORF">QO011_004559</name>
</gene>
<dbReference type="CDD" id="cd04301">
    <property type="entry name" value="NAT_SF"/>
    <property type="match status" value="1"/>
</dbReference>
<evidence type="ECO:0000313" key="4">
    <source>
        <dbReference type="EMBL" id="MDQ0471534.1"/>
    </source>
</evidence>
<reference evidence="4 5" key="1">
    <citation type="submission" date="2023-07" db="EMBL/GenBank/DDBJ databases">
        <title>Genomic Encyclopedia of Type Strains, Phase IV (KMG-IV): sequencing the most valuable type-strain genomes for metagenomic binning, comparative biology and taxonomic classification.</title>
        <authorList>
            <person name="Goeker M."/>
        </authorList>
    </citation>
    <scope>NUCLEOTIDE SEQUENCE [LARGE SCALE GENOMIC DNA]</scope>
    <source>
        <strain evidence="4 5">DSM 19619</strain>
    </source>
</reference>
<evidence type="ECO:0000313" key="5">
    <source>
        <dbReference type="Proteomes" id="UP001242480"/>
    </source>
</evidence>
<keyword evidence="1" id="KW-0808">Transferase</keyword>
<sequence length="210" mass="23091">MVNASAAGGNVESWSFMYADAPDERWGTSVTNPADCSRIVLRRATTDDARALSGFAARSFQETFGPESKPRDMEAYLAKAFSPAVQTAEIADAAATVILALDDRTSGLAGYAHLVARNADIELKRLYVDAPWKGRGLAARLMDRIFEECRRHGGDRLWLTVWVRNHRAMAFYEKVGFRVSGSETFMLGDDAQTDHVMEMAVPRAVARPSG</sequence>
<feature type="domain" description="N-acetyltransferase" evidence="3">
    <location>
        <begin position="39"/>
        <end position="202"/>
    </location>
</feature>
<evidence type="ECO:0000256" key="2">
    <source>
        <dbReference type="ARBA" id="ARBA00023315"/>
    </source>
</evidence>
<dbReference type="Proteomes" id="UP001242480">
    <property type="component" value="Unassembled WGS sequence"/>
</dbReference>
<dbReference type="PANTHER" id="PTHR43877:SF2">
    <property type="entry name" value="AMINOALKYLPHOSPHONATE N-ACETYLTRANSFERASE-RELATED"/>
    <property type="match status" value="1"/>
</dbReference>
<name>A0ABU0JB89_9HYPH</name>
<dbReference type="Pfam" id="PF00583">
    <property type="entry name" value="Acetyltransf_1"/>
    <property type="match status" value="1"/>
</dbReference>
<organism evidence="4 5">
    <name type="scientific">Labrys wisconsinensis</name>
    <dbReference type="NCBI Taxonomy" id="425677"/>
    <lineage>
        <taxon>Bacteria</taxon>
        <taxon>Pseudomonadati</taxon>
        <taxon>Pseudomonadota</taxon>
        <taxon>Alphaproteobacteria</taxon>
        <taxon>Hyphomicrobiales</taxon>
        <taxon>Xanthobacteraceae</taxon>
        <taxon>Labrys</taxon>
    </lineage>
</organism>
<dbReference type="InterPro" id="IPR000182">
    <property type="entry name" value="GNAT_dom"/>
</dbReference>
<dbReference type="PROSITE" id="PS51186">
    <property type="entry name" value="GNAT"/>
    <property type="match status" value="1"/>
</dbReference>
<keyword evidence="5" id="KW-1185">Reference proteome</keyword>
<dbReference type="Gene3D" id="3.40.630.30">
    <property type="match status" value="1"/>
</dbReference>
<accession>A0ABU0JB89</accession>
<keyword evidence="2" id="KW-0012">Acyltransferase</keyword>
<dbReference type="InterPro" id="IPR016181">
    <property type="entry name" value="Acyl_CoA_acyltransferase"/>
</dbReference>
<dbReference type="SUPFAM" id="SSF55729">
    <property type="entry name" value="Acyl-CoA N-acyltransferases (Nat)"/>
    <property type="match status" value="1"/>
</dbReference>
<proteinExistence type="predicted"/>
<dbReference type="PANTHER" id="PTHR43877">
    <property type="entry name" value="AMINOALKYLPHOSPHONATE N-ACETYLTRANSFERASE-RELATED-RELATED"/>
    <property type="match status" value="1"/>
</dbReference>
<evidence type="ECO:0000259" key="3">
    <source>
        <dbReference type="PROSITE" id="PS51186"/>
    </source>
</evidence>
<evidence type="ECO:0000256" key="1">
    <source>
        <dbReference type="ARBA" id="ARBA00022679"/>
    </source>
</evidence>
<dbReference type="RefSeq" id="WP_307276862.1">
    <property type="nucleotide sequence ID" value="NZ_JAUSVX010000009.1"/>
</dbReference>
<dbReference type="EMBL" id="JAUSVX010000009">
    <property type="protein sequence ID" value="MDQ0471534.1"/>
    <property type="molecule type" value="Genomic_DNA"/>
</dbReference>
<protein>
    <submittedName>
        <fullName evidence="4">GNAT superfamily N-acetyltransferase</fullName>
    </submittedName>
</protein>
<comment type="caution">
    <text evidence="4">The sequence shown here is derived from an EMBL/GenBank/DDBJ whole genome shotgun (WGS) entry which is preliminary data.</text>
</comment>
<dbReference type="InterPro" id="IPR050832">
    <property type="entry name" value="Bact_Acetyltransf"/>
</dbReference>